<evidence type="ECO:0000259" key="3">
    <source>
        <dbReference type="Pfam" id="PF16344"/>
    </source>
</evidence>
<dbReference type="PANTHER" id="PTHR30273:SF2">
    <property type="entry name" value="PROTEIN FECR"/>
    <property type="match status" value="1"/>
</dbReference>
<keyword evidence="5" id="KW-1185">Reference proteome</keyword>
<feature type="domain" description="Protein FecR C-terminal" evidence="3">
    <location>
        <begin position="333"/>
        <end position="395"/>
    </location>
</feature>
<evidence type="ECO:0000259" key="2">
    <source>
        <dbReference type="Pfam" id="PF04773"/>
    </source>
</evidence>
<dbReference type="PANTHER" id="PTHR30273">
    <property type="entry name" value="PERIPLASMIC SIGNAL SENSOR AND SIGMA FACTOR ACTIVATOR FECR-RELATED"/>
    <property type="match status" value="1"/>
</dbReference>
<keyword evidence="1" id="KW-0472">Membrane</keyword>
<dbReference type="EMBL" id="JBHUOZ010000003">
    <property type="protein sequence ID" value="MFD2920430.1"/>
    <property type="molecule type" value="Genomic_DNA"/>
</dbReference>
<dbReference type="Pfam" id="PF16344">
    <property type="entry name" value="FecR_C"/>
    <property type="match status" value="1"/>
</dbReference>
<dbReference type="Proteomes" id="UP001597511">
    <property type="component" value="Unassembled WGS sequence"/>
</dbReference>
<evidence type="ECO:0000313" key="5">
    <source>
        <dbReference type="Proteomes" id="UP001597511"/>
    </source>
</evidence>
<evidence type="ECO:0000256" key="1">
    <source>
        <dbReference type="SAM" id="Phobius"/>
    </source>
</evidence>
<dbReference type="InterPro" id="IPR032508">
    <property type="entry name" value="FecR_C"/>
</dbReference>
<organism evidence="4 5">
    <name type="scientific">Terrimonas rubra</name>
    <dbReference type="NCBI Taxonomy" id="1035890"/>
    <lineage>
        <taxon>Bacteria</taxon>
        <taxon>Pseudomonadati</taxon>
        <taxon>Bacteroidota</taxon>
        <taxon>Chitinophagia</taxon>
        <taxon>Chitinophagales</taxon>
        <taxon>Chitinophagaceae</taxon>
        <taxon>Terrimonas</taxon>
    </lineage>
</organism>
<gene>
    <name evidence="4" type="ORF">ACFS6H_11955</name>
</gene>
<dbReference type="Pfam" id="PF04773">
    <property type="entry name" value="FecR"/>
    <property type="match status" value="1"/>
</dbReference>
<dbReference type="InterPro" id="IPR012373">
    <property type="entry name" value="Ferrdict_sens_TM"/>
</dbReference>
<keyword evidence="1" id="KW-0812">Transmembrane</keyword>
<evidence type="ECO:0000313" key="4">
    <source>
        <dbReference type="EMBL" id="MFD2920430.1"/>
    </source>
</evidence>
<comment type="caution">
    <text evidence="4">The sequence shown here is derived from an EMBL/GenBank/DDBJ whole genome shotgun (WGS) entry which is preliminary data.</text>
</comment>
<feature type="transmembrane region" description="Helical" evidence="1">
    <location>
        <begin position="95"/>
        <end position="113"/>
    </location>
</feature>
<name>A0ABW6A520_9BACT</name>
<proteinExistence type="predicted"/>
<protein>
    <submittedName>
        <fullName evidence="4">FecR family protein</fullName>
    </submittedName>
</protein>
<keyword evidence="1" id="KW-1133">Transmembrane helix</keyword>
<feature type="domain" description="FecR protein" evidence="2">
    <location>
        <begin position="203"/>
        <end position="289"/>
    </location>
</feature>
<sequence>MTESFKQLLALYEAGELAGEKLALFLQLTELEENQELLAQYIDEKVQDPAFIMAEDKKLTDLAVERLKAAINKKELPQSIPLLQVPGKQKNIRKWLTAAAAVMVLAVTGYWLVTGLNKDKEETGIALRLPDLKAPETNRATITLSDGRTVYLDSAGSGALAQEGNMQLVKLADGQIAYQAGASDEVKTLQYNTLVNPRGSKVIDMTLADGSRVWLNAGTSITYPVAFITAERSVTIKGEAYFEVAPDKTKPFLVNTGDAYVKVLGTHFNVMNYNGEPSVQTTLLEGSVQVIAGDKEMLLKPGQQSNQKKDGGLTLANNVDVELVTAWKNGLQSFRHADLKTLMRQVERWYDIDVVYETEVPASLSFTGEGISRNVSLRELLQVLENKDLKFEIDAEKRKVRVKKS</sequence>
<dbReference type="InterPro" id="IPR006860">
    <property type="entry name" value="FecR"/>
</dbReference>
<reference evidence="5" key="1">
    <citation type="journal article" date="2019" name="Int. J. Syst. Evol. Microbiol.">
        <title>The Global Catalogue of Microorganisms (GCM) 10K type strain sequencing project: providing services to taxonomists for standard genome sequencing and annotation.</title>
        <authorList>
            <consortium name="The Broad Institute Genomics Platform"/>
            <consortium name="The Broad Institute Genome Sequencing Center for Infectious Disease"/>
            <person name="Wu L."/>
            <person name="Ma J."/>
        </authorList>
    </citation>
    <scope>NUCLEOTIDE SEQUENCE [LARGE SCALE GENOMIC DNA]</scope>
    <source>
        <strain evidence="5">KCTC 23299</strain>
    </source>
</reference>
<dbReference type="Gene3D" id="2.60.120.1440">
    <property type="match status" value="1"/>
</dbReference>
<dbReference type="RefSeq" id="WP_386098763.1">
    <property type="nucleotide sequence ID" value="NZ_JBHUOZ010000003.1"/>
</dbReference>
<accession>A0ABW6A520</accession>
<dbReference type="Gene3D" id="3.55.50.30">
    <property type="match status" value="1"/>
</dbReference>